<feature type="domain" description="Pre-mRNA-splicing factor 3" evidence="7">
    <location>
        <begin position="234"/>
        <end position="450"/>
    </location>
</feature>
<dbReference type="GO" id="GO:0000398">
    <property type="term" value="P:mRNA splicing, via spliceosome"/>
    <property type="evidence" value="ECO:0007669"/>
    <property type="project" value="InterPro"/>
</dbReference>
<evidence type="ECO:0008006" key="10">
    <source>
        <dbReference type="Google" id="ProtNLM"/>
    </source>
</evidence>
<keyword evidence="3" id="KW-0508">mRNA splicing</keyword>
<feature type="compositionally biased region" description="Basic and acidic residues" evidence="5">
    <location>
        <begin position="390"/>
        <end position="402"/>
    </location>
</feature>
<feature type="domain" description="Small nuclear ribonucleoprotein Prp3 C-terminal" evidence="6">
    <location>
        <begin position="473"/>
        <end position="616"/>
    </location>
</feature>
<feature type="region of interest" description="Disordered" evidence="5">
    <location>
        <begin position="538"/>
        <end position="568"/>
    </location>
</feature>
<evidence type="ECO:0000259" key="6">
    <source>
        <dbReference type="Pfam" id="PF06544"/>
    </source>
</evidence>
<keyword evidence="4" id="KW-0539">Nucleus</keyword>
<comment type="subcellular location">
    <subcellularLocation>
        <location evidence="1">Nucleus</location>
    </subcellularLocation>
</comment>
<evidence type="ECO:0000256" key="2">
    <source>
        <dbReference type="ARBA" id="ARBA00022664"/>
    </source>
</evidence>
<evidence type="ECO:0000313" key="8">
    <source>
        <dbReference type="EMBL" id="RSH94540.1"/>
    </source>
</evidence>
<feature type="compositionally biased region" description="Low complexity" evidence="5">
    <location>
        <begin position="193"/>
        <end position="219"/>
    </location>
</feature>
<feature type="compositionally biased region" description="Basic and acidic residues" evidence="5">
    <location>
        <begin position="173"/>
        <end position="185"/>
    </location>
</feature>
<evidence type="ECO:0000256" key="3">
    <source>
        <dbReference type="ARBA" id="ARBA00023187"/>
    </source>
</evidence>
<feature type="compositionally biased region" description="Low complexity" evidence="5">
    <location>
        <begin position="136"/>
        <end position="162"/>
    </location>
</feature>
<dbReference type="PANTHER" id="PTHR14212">
    <property type="entry name" value="U4/U6-ASSOCIATED RNA SPLICING FACTOR-RELATED"/>
    <property type="match status" value="1"/>
</dbReference>
<keyword evidence="2" id="KW-0507">mRNA processing</keyword>
<evidence type="ECO:0000259" key="7">
    <source>
        <dbReference type="Pfam" id="PF08572"/>
    </source>
</evidence>
<feature type="region of interest" description="Disordered" evidence="5">
    <location>
        <begin position="378"/>
        <end position="454"/>
    </location>
</feature>
<dbReference type="OrthoDB" id="10264544at2759"/>
<dbReference type="Pfam" id="PF08572">
    <property type="entry name" value="PRP3"/>
    <property type="match status" value="1"/>
</dbReference>
<evidence type="ECO:0000256" key="5">
    <source>
        <dbReference type="SAM" id="MobiDB-lite"/>
    </source>
</evidence>
<proteinExistence type="predicted"/>
<dbReference type="AlphaFoldDB" id="A0A427YTU6"/>
<feature type="compositionally biased region" description="Basic and acidic residues" evidence="5">
    <location>
        <begin position="423"/>
        <end position="454"/>
    </location>
</feature>
<feature type="compositionally biased region" description="Acidic residues" evidence="5">
    <location>
        <begin position="542"/>
        <end position="552"/>
    </location>
</feature>
<evidence type="ECO:0000256" key="4">
    <source>
        <dbReference type="ARBA" id="ARBA00023242"/>
    </source>
</evidence>
<reference evidence="8 9" key="1">
    <citation type="submission" date="2018-11" db="EMBL/GenBank/DDBJ databases">
        <title>Genome sequence of Saitozyma podzolica DSM 27192.</title>
        <authorList>
            <person name="Aliyu H."/>
            <person name="Gorte O."/>
            <person name="Ochsenreither K."/>
        </authorList>
    </citation>
    <scope>NUCLEOTIDE SEQUENCE [LARGE SCALE GENOMIC DNA]</scope>
    <source>
        <strain evidence="8 9">DSM 27192</strain>
    </source>
</reference>
<organism evidence="8 9">
    <name type="scientific">Saitozyma podzolica</name>
    <dbReference type="NCBI Taxonomy" id="1890683"/>
    <lineage>
        <taxon>Eukaryota</taxon>
        <taxon>Fungi</taxon>
        <taxon>Dikarya</taxon>
        <taxon>Basidiomycota</taxon>
        <taxon>Agaricomycotina</taxon>
        <taxon>Tremellomycetes</taxon>
        <taxon>Tremellales</taxon>
        <taxon>Trimorphomycetaceae</taxon>
        <taxon>Saitozyma</taxon>
    </lineage>
</organism>
<keyword evidence="9" id="KW-1185">Reference proteome</keyword>
<dbReference type="Proteomes" id="UP000279259">
    <property type="component" value="Unassembled WGS sequence"/>
</dbReference>
<feature type="compositionally biased region" description="Gly residues" evidence="5">
    <location>
        <begin position="76"/>
        <end position="85"/>
    </location>
</feature>
<dbReference type="PANTHER" id="PTHR14212:SF0">
    <property type="entry name" value="U4_U6 SMALL NUCLEAR RIBONUCLEOPROTEIN PRP3"/>
    <property type="match status" value="1"/>
</dbReference>
<accession>A0A427YTU6</accession>
<dbReference type="EMBL" id="RSCD01000002">
    <property type="protein sequence ID" value="RSH94540.1"/>
    <property type="molecule type" value="Genomic_DNA"/>
</dbReference>
<evidence type="ECO:0000256" key="1">
    <source>
        <dbReference type="ARBA" id="ARBA00004123"/>
    </source>
</evidence>
<comment type="caution">
    <text evidence="8">The sequence shown here is derived from an EMBL/GenBank/DDBJ whole genome shotgun (WGS) entry which is preliminary data.</text>
</comment>
<dbReference type="InterPro" id="IPR027104">
    <property type="entry name" value="Prp3"/>
</dbReference>
<sequence length="626" mass="68323">MSAARRPADVPPAGQPDPKRSKPDAPAAFDIASIRAQIAARKAEAEAKLAAAGSPAGTPTPPAGSKSASPAPPPGGGAGAGGAGGASSRPAGPAAMPPPAVASQTMADRVAAAKKRIEALNAKMANPYLSGTGAMPKSESPAPAPVPAGSSLSSSVALHPLLMGDSGGQQSQEKNEKKALRDRYKTMAPKFTSVRANASVAAASSSPSMPSAPAPIMNPYASTPPTGSPAPDEPSVRERKSRKMQFARPGKYVAQGDALRNEIKMEALRQRIAEASKKAGLDSEFDTLERSLKVRGRSIAEYVRALTWSSSSQRQPPPEVEWWDRALMPDGSSYDDIDKAVEWVTTSEDSLITHLIQHPIPIPAPMDKKQDERGLMLTKKEQKKMRRQRRQAELEDKRDRQKMGLLPPIRQRVLTSDAVQDPTKVEARVRREVQARADKHEQDNSERKLTAEQRKEKEYQQMLAKERKGLYGAVFKIKYLSNGKHKYKVRETANSDLLSGICLFNPNFALVLVEGVDKSIKHYKRLMLNRIDWTEQARPLGDDGDADADGDGDGAAKRDDDEDANGEGLADNRCELIWEGEVPERTFKMFRARHADTDSKAKEWLTPKWEGMWDLAKRWVWQGEDL</sequence>
<dbReference type="InterPro" id="IPR013881">
    <property type="entry name" value="Pre-mRNA_splic_Prp3_dom"/>
</dbReference>
<dbReference type="GO" id="GO:0046540">
    <property type="term" value="C:U4/U6 x U5 tri-snRNP complex"/>
    <property type="evidence" value="ECO:0007669"/>
    <property type="project" value="InterPro"/>
</dbReference>
<protein>
    <recommendedName>
        <fullName evidence="10">U4/U6-U5 snRNP complex subunit prp3</fullName>
    </recommendedName>
</protein>
<dbReference type="Pfam" id="PF06544">
    <property type="entry name" value="Prp3_C"/>
    <property type="match status" value="1"/>
</dbReference>
<gene>
    <name evidence="8" type="ORF">EHS25_004344</name>
</gene>
<dbReference type="STRING" id="1890683.A0A427YTU6"/>
<dbReference type="InterPro" id="IPR010541">
    <property type="entry name" value="Prp3_C"/>
</dbReference>
<name>A0A427YTU6_9TREE</name>
<evidence type="ECO:0000313" key="9">
    <source>
        <dbReference type="Proteomes" id="UP000279259"/>
    </source>
</evidence>
<feature type="region of interest" description="Disordered" evidence="5">
    <location>
        <begin position="127"/>
        <end position="252"/>
    </location>
</feature>
<dbReference type="CDD" id="cd24162">
    <property type="entry name" value="Prp3_C"/>
    <property type="match status" value="1"/>
</dbReference>
<feature type="compositionally biased region" description="Low complexity" evidence="5">
    <location>
        <begin position="48"/>
        <end position="69"/>
    </location>
</feature>
<feature type="region of interest" description="Disordered" evidence="5">
    <location>
        <begin position="1"/>
        <end position="111"/>
    </location>
</feature>